<proteinExistence type="predicted"/>
<evidence type="ECO:0000313" key="2">
    <source>
        <dbReference type="EMBL" id="PNM77095.1"/>
    </source>
</evidence>
<name>A0ABX4X0X7_VIBVL</name>
<dbReference type="InterPro" id="IPR027417">
    <property type="entry name" value="P-loop_NTPase"/>
</dbReference>
<dbReference type="PROSITE" id="PS50837">
    <property type="entry name" value="NACHT"/>
    <property type="match status" value="1"/>
</dbReference>
<dbReference type="Gene3D" id="3.40.50.300">
    <property type="entry name" value="P-loop containing nucleotide triphosphate hydrolases"/>
    <property type="match status" value="1"/>
</dbReference>
<feature type="domain" description="NACHT" evidence="1">
    <location>
        <begin position="90"/>
        <end position="206"/>
    </location>
</feature>
<dbReference type="RefSeq" id="WP_058648464.1">
    <property type="nucleotide sequence ID" value="NZ_JAERHM010000013.1"/>
</dbReference>
<evidence type="ECO:0000313" key="3">
    <source>
        <dbReference type="Proteomes" id="UP000054370"/>
    </source>
</evidence>
<dbReference type="PANTHER" id="PTHR46844:SF1">
    <property type="entry name" value="SLR5058 PROTEIN"/>
    <property type="match status" value="1"/>
</dbReference>
<dbReference type="EMBL" id="LOSH02000001">
    <property type="protein sequence ID" value="PNM77095.1"/>
    <property type="molecule type" value="Genomic_DNA"/>
</dbReference>
<dbReference type="InterPro" id="IPR007111">
    <property type="entry name" value="NACHT_NTPase"/>
</dbReference>
<keyword evidence="3" id="KW-1185">Reference proteome</keyword>
<sequence>MEDLLKKATGGLEGVALDIVNASSGILKKKLTEAFAIERLKIFRENIERIGFVKTILNPDSIKKLDDIYFGKTVAYDSCHFDFFSQFRRPHVLIEGGPGQGKSLFLRKLCLNEAKGSSLIPIFIEFRNLKFERSLRIEIIEAINELGVSLDSGMFDFVAKSNKVVLFLDGFDEIPNDSRRKAARELENIGRTYPDLKMLISSRPDAGMGGSYYFTKIKIDPMPVAIQKEFIEHIYKCPHQCKSINDLLDSSTFLSEVTVSPLLLTLFAITYNSRQFKPDSLSEFYSLIFPTMLYRHDRMKVGFERERKSNLTDFQMQKVFDSLSFLSLHDNNTRFSAYEFRSYLEHVIKIERLEQNLEDLLITDISDITALIVRDGYDDYSYTHKSIQEYFAAVFINRLPEEKKSAFYRMIIDKQHEFGKWQNSLAFLETMDQRNYLKYFLIPFKKKLLRLTANHGVKMTYSQVMQLLGEDTRVLVTEDGFVKSFYWGDTVASVLYKAYSDFAKSKMKSYLVSIRSEICDVISFSDTQDYENYRTDDGIFLVPLDYLIKHAGHQINLTSFISREFENSRFKREVIELEEELNLVDIYTDEILPF</sequence>
<dbReference type="Pfam" id="PF05729">
    <property type="entry name" value="NACHT"/>
    <property type="match status" value="1"/>
</dbReference>
<dbReference type="Pfam" id="PF22716">
    <property type="entry name" value="SNaCT11"/>
    <property type="match status" value="1"/>
</dbReference>
<comment type="caution">
    <text evidence="2">The sequence shown here is derived from an EMBL/GenBank/DDBJ whole genome shotgun (WGS) entry which is preliminary data.</text>
</comment>
<reference evidence="2" key="1">
    <citation type="submission" date="2017-12" db="EMBL/GenBank/DDBJ databases">
        <title>FDA dAtabase for Regulatory Grade micrObial Sequences (FDA-ARGOS): Supporting development and validation of Infectious Disease Dx tests.</title>
        <authorList>
            <person name="Hoffmann M."/>
            <person name="Allard M."/>
            <person name="Evans P."/>
            <person name="Brown E."/>
            <person name="Tallon L.J."/>
            <person name="Sadzewicz L."/>
            <person name="Sengamalay N."/>
            <person name="Ott S."/>
            <person name="Godinez A."/>
            <person name="Nagaraj S."/>
            <person name="Vavikolanu K."/>
            <person name="Aluvathingal J."/>
            <person name="Nadendla S."/>
            <person name="Hobson J."/>
            <person name="Sichtig H."/>
        </authorList>
    </citation>
    <scope>NUCLEOTIDE SEQUENCE [LARGE SCALE GENOMIC DNA]</scope>
    <source>
        <strain evidence="2">FDAARGOS_118</strain>
    </source>
</reference>
<dbReference type="InterPro" id="IPR055053">
    <property type="entry name" value="SNaCT11"/>
</dbReference>
<accession>A0ABX4X0X7</accession>
<dbReference type="PANTHER" id="PTHR46844">
    <property type="entry name" value="SLR5058 PROTEIN"/>
    <property type="match status" value="1"/>
</dbReference>
<gene>
    <name evidence="2" type="ORF">AL548_000555</name>
</gene>
<organism evidence="2 3">
    <name type="scientific">Vibrio vulnificus</name>
    <dbReference type="NCBI Taxonomy" id="672"/>
    <lineage>
        <taxon>Bacteria</taxon>
        <taxon>Pseudomonadati</taxon>
        <taxon>Pseudomonadota</taxon>
        <taxon>Gammaproteobacteria</taxon>
        <taxon>Vibrionales</taxon>
        <taxon>Vibrionaceae</taxon>
        <taxon>Vibrio</taxon>
    </lineage>
</organism>
<dbReference type="Proteomes" id="UP000054370">
    <property type="component" value="Unassembled WGS sequence"/>
</dbReference>
<dbReference type="SUPFAM" id="SSF52540">
    <property type="entry name" value="P-loop containing nucleoside triphosphate hydrolases"/>
    <property type="match status" value="1"/>
</dbReference>
<protein>
    <submittedName>
        <fullName evidence="2">NACHT domain-containing protein</fullName>
    </submittedName>
</protein>
<evidence type="ECO:0000259" key="1">
    <source>
        <dbReference type="PROSITE" id="PS50837"/>
    </source>
</evidence>